<evidence type="ECO:0000256" key="3">
    <source>
        <dbReference type="ARBA" id="ARBA00023002"/>
    </source>
</evidence>
<protein>
    <submittedName>
        <fullName evidence="5">2,5-diamino-6-(Ribosylamino)-4(3H)-pyrimidinone 5'-phosphate reductase</fullName>
    </submittedName>
</protein>
<dbReference type="Pfam" id="PF01872">
    <property type="entry name" value="RibD_C"/>
    <property type="match status" value="1"/>
</dbReference>
<dbReference type="EMBL" id="QJKH01000001">
    <property type="protein sequence ID" value="PXX81508.1"/>
    <property type="molecule type" value="Genomic_DNA"/>
</dbReference>
<reference evidence="5 6" key="1">
    <citation type="submission" date="2018-05" db="EMBL/GenBank/DDBJ databases">
        <title>Genomic Encyclopedia of Type Strains, Phase IV (KMG-IV): sequencing the most valuable type-strain genomes for metagenomic binning, comparative biology and taxonomic classification.</title>
        <authorList>
            <person name="Goeker M."/>
        </authorList>
    </citation>
    <scope>NUCLEOTIDE SEQUENCE [LARGE SCALE GENOMIC DNA]</scope>
    <source>
        <strain evidence="5 6">JC118</strain>
    </source>
</reference>
<dbReference type="PANTHER" id="PTHR38011">
    <property type="entry name" value="DIHYDROFOLATE REDUCTASE FAMILY PROTEIN (AFU_ORTHOLOGUE AFUA_8G06820)"/>
    <property type="match status" value="1"/>
</dbReference>
<evidence type="ECO:0000313" key="5">
    <source>
        <dbReference type="EMBL" id="PXX81508.1"/>
    </source>
</evidence>
<evidence type="ECO:0000313" key="6">
    <source>
        <dbReference type="Proteomes" id="UP000247612"/>
    </source>
</evidence>
<dbReference type="InterPro" id="IPR050765">
    <property type="entry name" value="Riboflavin_Biosynth_HTPR"/>
</dbReference>
<dbReference type="GO" id="GO:0009231">
    <property type="term" value="P:riboflavin biosynthetic process"/>
    <property type="evidence" value="ECO:0007669"/>
    <property type="project" value="InterPro"/>
</dbReference>
<dbReference type="PANTHER" id="PTHR38011:SF7">
    <property type="entry name" value="2,5-DIAMINO-6-RIBOSYLAMINO-4(3H)-PYRIMIDINONE 5'-PHOSPHATE REDUCTASE"/>
    <property type="match status" value="1"/>
</dbReference>
<accession>A0A318KX95</accession>
<dbReference type="Proteomes" id="UP000247612">
    <property type="component" value="Unassembled WGS sequence"/>
</dbReference>
<name>A0A318KX95_9FIRM</name>
<keyword evidence="3" id="KW-0560">Oxidoreductase</keyword>
<keyword evidence="6" id="KW-1185">Reference proteome</keyword>
<dbReference type="Gene3D" id="3.40.430.10">
    <property type="entry name" value="Dihydrofolate Reductase, subunit A"/>
    <property type="match status" value="1"/>
</dbReference>
<dbReference type="RefSeq" id="WP_022936424.1">
    <property type="nucleotide sequence ID" value="NZ_CABKRQ010000001.1"/>
</dbReference>
<dbReference type="GO" id="GO:0008703">
    <property type="term" value="F:5-amino-6-(5-phosphoribosylamino)uracil reductase activity"/>
    <property type="evidence" value="ECO:0007669"/>
    <property type="project" value="InterPro"/>
</dbReference>
<dbReference type="InterPro" id="IPR002734">
    <property type="entry name" value="RibDG_C"/>
</dbReference>
<sequence length="230" mass="25688">MKKPFCTLFMLMSADGKICTGDNDHLDVDRDFPKVKGVREGLHQYYEIEQCQDLWSLNTGRVMAKIGMNEAALDLAKTPVSFVIIDNQPHLNAHGVKALCQKLKQLILVTTNPKHPAYDLSISNLHIISQPVLDLPKLMDCLAVNYQIERITIQSGGTLNGLFLREHLLDQIDLVIAPVLVGGKNVATLIDGEAIHDPKQLDQLGVLKLEACTVLEDSYLRLQYKVIYES</sequence>
<comment type="caution">
    <text evidence="5">The sequence shown here is derived from an EMBL/GenBank/DDBJ whole genome shotgun (WGS) entry which is preliminary data.</text>
</comment>
<evidence type="ECO:0000259" key="4">
    <source>
        <dbReference type="Pfam" id="PF01872"/>
    </source>
</evidence>
<gene>
    <name evidence="5" type="ORF">DES51_101114</name>
</gene>
<comment type="pathway">
    <text evidence="1">Cofactor biosynthesis; riboflavin biosynthesis.</text>
</comment>
<dbReference type="SUPFAM" id="SSF53597">
    <property type="entry name" value="Dihydrofolate reductase-like"/>
    <property type="match status" value="1"/>
</dbReference>
<feature type="domain" description="Bacterial bifunctional deaminase-reductase C-terminal" evidence="4">
    <location>
        <begin position="4"/>
        <end position="208"/>
    </location>
</feature>
<keyword evidence="2" id="KW-0521">NADP</keyword>
<dbReference type="OrthoDB" id="9800865at2"/>
<evidence type="ECO:0000256" key="2">
    <source>
        <dbReference type="ARBA" id="ARBA00022857"/>
    </source>
</evidence>
<dbReference type="AlphaFoldDB" id="A0A318KX95"/>
<evidence type="ECO:0000256" key="1">
    <source>
        <dbReference type="ARBA" id="ARBA00005104"/>
    </source>
</evidence>
<organism evidence="5 6">
    <name type="scientific">Dielma fastidiosa</name>
    <dbReference type="NCBI Taxonomy" id="1034346"/>
    <lineage>
        <taxon>Bacteria</taxon>
        <taxon>Bacillati</taxon>
        <taxon>Bacillota</taxon>
        <taxon>Erysipelotrichia</taxon>
        <taxon>Erysipelotrichales</taxon>
        <taxon>Erysipelotrichaceae</taxon>
        <taxon>Dielma</taxon>
    </lineage>
</organism>
<proteinExistence type="predicted"/>
<dbReference type="InterPro" id="IPR024072">
    <property type="entry name" value="DHFR-like_dom_sf"/>
</dbReference>
<dbReference type="STRING" id="1034346.GCA_000313565_00113"/>